<keyword evidence="2" id="KW-1185">Reference proteome</keyword>
<gene>
    <name evidence="1" type="ORF">PsorP6_005928</name>
</gene>
<reference evidence="1 2" key="1">
    <citation type="journal article" date="2022" name="bioRxiv">
        <title>The genome of the oomycete Peronosclerospora sorghi, a cosmopolitan pathogen of maize and sorghum, is inflated with dispersed pseudogenes.</title>
        <authorList>
            <person name="Fletcher K."/>
            <person name="Martin F."/>
            <person name="Isakeit T."/>
            <person name="Cavanaugh K."/>
            <person name="Magill C."/>
            <person name="Michelmore R."/>
        </authorList>
    </citation>
    <scope>NUCLEOTIDE SEQUENCE [LARGE SCALE GENOMIC DNA]</scope>
    <source>
        <strain evidence="1">P6</strain>
    </source>
</reference>
<sequence>MRWLAFLRFWTACANISRSNFRAETLRPSECLPPRYIVHQMYLFLVSSLMKMSFAYTQCNDFNGEYEDEFTRTFCDDFTPSQERMCVTTLQGKFAVY</sequence>
<accession>A0ACC0W0T7</accession>
<evidence type="ECO:0000313" key="2">
    <source>
        <dbReference type="Proteomes" id="UP001163321"/>
    </source>
</evidence>
<comment type="caution">
    <text evidence="1">The sequence shown here is derived from an EMBL/GenBank/DDBJ whole genome shotgun (WGS) entry which is preliminary data.</text>
</comment>
<dbReference type="EMBL" id="CM047583">
    <property type="protein sequence ID" value="KAI9912359.1"/>
    <property type="molecule type" value="Genomic_DNA"/>
</dbReference>
<organism evidence="1 2">
    <name type="scientific">Peronosclerospora sorghi</name>
    <dbReference type="NCBI Taxonomy" id="230839"/>
    <lineage>
        <taxon>Eukaryota</taxon>
        <taxon>Sar</taxon>
        <taxon>Stramenopiles</taxon>
        <taxon>Oomycota</taxon>
        <taxon>Peronosporomycetes</taxon>
        <taxon>Peronosporales</taxon>
        <taxon>Peronosporaceae</taxon>
        <taxon>Peronosclerospora</taxon>
    </lineage>
</organism>
<proteinExistence type="predicted"/>
<evidence type="ECO:0000313" key="1">
    <source>
        <dbReference type="EMBL" id="KAI9912359.1"/>
    </source>
</evidence>
<name>A0ACC0W0T7_9STRA</name>
<protein>
    <submittedName>
        <fullName evidence="1">Uncharacterized protein</fullName>
    </submittedName>
</protein>
<dbReference type="Proteomes" id="UP001163321">
    <property type="component" value="Chromosome 4"/>
</dbReference>